<gene>
    <name evidence="1" type="ORF">C2G38_2224469</name>
</gene>
<evidence type="ECO:0000313" key="1">
    <source>
        <dbReference type="EMBL" id="RIB03640.1"/>
    </source>
</evidence>
<dbReference type="EMBL" id="QKWP01002355">
    <property type="protein sequence ID" value="RIB03640.1"/>
    <property type="molecule type" value="Genomic_DNA"/>
</dbReference>
<accession>A0A397U0C3</accession>
<keyword evidence="2" id="KW-1185">Reference proteome</keyword>
<sequence length="101" mass="11472">MVVIPTYIEKTLAKLKAQIEKAKIEGAYIVSSQQVIYTAGEQSQPLPIEKVPLGDTWENKVTLVCRYINPKQSGHHSVAVLFFPWSSYRRKSLESKYQTST</sequence>
<name>A0A397U0C3_9GLOM</name>
<proteinExistence type="predicted"/>
<dbReference type="AlphaFoldDB" id="A0A397U0C3"/>
<evidence type="ECO:0000313" key="2">
    <source>
        <dbReference type="Proteomes" id="UP000266673"/>
    </source>
</evidence>
<reference evidence="1 2" key="1">
    <citation type="submission" date="2018-06" db="EMBL/GenBank/DDBJ databases">
        <title>Comparative genomics reveals the genomic features of Rhizophagus irregularis, R. cerebriforme, R. diaphanum and Gigaspora rosea, and their symbiotic lifestyle signature.</title>
        <authorList>
            <person name="Morin E."/>
            <person name="San Clemente H."/>
            <person name="Chen E.C.H."/>
            <person name="De La Providencia I."/>
            <person name="Hainaut M."/>
            <person name="Kuo A."/>
            <person name="Kohler A."/>
            <person name="Murat C."/>
            <person name="Tang N."/>
            <person name="Roy S."/>
            <person name="Loubradou J."/>
            <person name="Henrissat B."/>
            <person name="Grigoriev I.V."/>
            <person name="Corradi N."/>
            <person name="Roux C."/>
            <person name="Martin F.M."/>
        </authorList>
    </citation>
    <scope>NUCLEOTIDE SEQUENCE [LARGE SCALE GENOMIC DNA]</scope>
    <source>
        <strain evidence="1 2">DAOM 194757</strain>
    </source>
</reference>
<protein>
    <submittedName>
        <fullName evidence="1">Uncharacterized protein</fullName>
    </submittedName>
</protein>
<dbReference type="Proteomes" id="UP000266673">
    <property type="component" value="Unassembled WGS sequence"/>
</dbReference>
<comment type="caution">
    <text evidence="1">The sequence shown here is derived from an EMBL/GenBank/DDBJ whole genome shotgun (WGS) entry which is preliminary data.</text>
</comment>
<organism evidence="1 2">
    <name type="scientific">Gigaspora rosea</name>
    <dbReference type="NCBI Taxonomy" id="44941"/>
    <lineage>
        <taxon>Eukaryota</taxon>
        <taxon>Fungi</taxon>
        <taxon>Fungi incertae sedis</taxon>
        <taxon>Mucoromycota</taxon>
        <taxon>Glomeromycotina</taxon>
        <taxon>Glomeromycetes</taxon>
        <taxon>Diversisporales</taxon>
        <taxon>Gigasporaceae</taxon>
        <taxon>Gigaspora</taxon>
    </lineage>
</organism>